<dbReference type="WBParaSite" id="Gr19_v10_g506.t1">
    <property type="protein sequence ID" value="Gr19_v10_g506.t1"/>
    <property type="gene ID" value="Gr19_v10_g506"/>
</dbReference>
<sequence>MAYLLNDLANFLVILNSSTTWIFYTSFSAKFREGVAALFGLRSLLTRASKKCQITEERFSVSATSNTQNQGF</sequence>
<dbReference type="AlphaFoldDB" id="A0A914HXK8"/>
<name>A0A914HXK8_GLORO</name>
<keyword evidence="1" id="KW-1185">Reference proteome</keyword>
<organism evidence="1 2">
    <name type="scientific">Globodera rostochiensis</name>
    <name type="common">Golden nematode worm</name>
    <name type="synonym">Heterodera rostochiensis</name>
    <dbReference type="NCBI Taxonomy" id="31243"/>
    <lineage>
        <taxon>Eukaryota</taxon>
        <taxon>Metazoa</taxon>
        <taxon>Ecdysozoa</taxon>
        <taxon>Nematoda</taxon>
        <taxon>Chromadorea</taxon>
        <taxon>Rhabditida</taxon>
        <taxon>Tylenchina</taxon>
        <taxon>Tylenchomorpha</taxon>
        <taxon>Tylenchoidea</taxon>
        <taxon>Heteroderidae</taxon>
        <taxon>Heteroderinae</taxon>
        <taxon>Globodera</taxon>
    </lineage>
</organism>
<reference evidence="2" key="1">
    <citation type="submission" date="2022-11" db="UniProtKB">
        <authorList>
            <consortium name="WormBaseParasite"/>
        </authorList>
    </citation>
    <scope>IDENTIFICATION</scope>
</reference>
<proteinExistence type="predicted"/>
<accession>A0A914HXK8</accession>
<evidence type="ECO:0000313" key="1">
    <source>
        <dbReference type="Proteomes" id="UP000887572"/>
    </source>
</evidence>
<dbReference type="Gene3D" id="1.20.1070.10">
    <property type="entry name" value="Rhodopsin 7-helix transmembrane proteins"/>
    <property type="match status" value="1"/>
</dbReference>
<evidence type="ECO:0000313" key="2">
    <source>
        <dbReference type="WBParaSite" id="Gr19_v10_g506.t1"/>
    </source>
</evidence>
<protein>
    <submittedName>
        <fullName evidence="2">Uncharacterized protein</fullName>
    </submittedName>
</protein>
<dbReference type="Proteomes" id="UP000887572">
    <property type="component" value="Unplaced"/>
</dbReference>